<dbReference type="AlphaFoldDB" id="A0A8S3WD00"/>
<keyword evidence="2" id="KW-1185">Reference proteome</keyword>
<proteinExistence type="predicted"/>
<comment type="caution">
    <text evidence="1">The sequence shown here is derived from an EMBL/GenBank/DDBJ whole genome shotgun (WGS) entry which is preliminary data.</text>
</comment>
<dbReference type="Proteomes" id="UP000691718">
    <property type="component" value="Unassembled WGS sequence"/>
</dbReference>
<gene>
    <name evidence="1" type="ORF">PAPOLLO_LOCUS4595</name>
</gene>
<evidence type="ECO:0000313" key="1">
    <source>
        <dbReference type="EMBL" id="CAG4952276.1"/>
    </source>
</evidence>
<accession>A0A8S3WD00</accession>
<evidence type="ECO:0000313" key="2">
    <source>
        <dbReference type="Proteomes" id="UP000691718"/>
    </source>
</evidence>
<protein>
    <submittedName>
        <fullName evidence="1">(apollo) hypothetical protein</fullName>
    </submittedName>
</protein>
<sequence>MFFKERKKDKSSQEYQNDINLAKTVSVATGLPERTIRRIVSERNTMDDTAGPSKFKSPRKILFPEKRIEVDSFTLGVIRRKVSQF</sequence>
<organism evidence="1 2">
    <name type="scientific">Parnassius apollo</name>
    <name type="common">Apollo butterfly</name>
    <name type="synonym">Papilio apollo</name>
    <dbReference type="NCBI Taxonomy" id="110799"/>
    <lineage>
        <taxon>Eukaryota</taxon>
        <taxon>Metazoa</taxon>
        <taxon>Ecdysozoa</taxon>
        <taxon>Arthropoda</taxon>
        <taxon>Hexapoda</taxon>
        <taxon>Insecta</taxon>
        <taxon>Pterygota</taxon>
        <taxon>Neoptera</taxon>
        <taxon>Endopterygota</taxon>
        <taxon>Lepidoptera</taxon>
        <taxon>Glossata</taxon>
        <taxon>Ditrysia</taxon>
        <taxon>Papilionoidea</taxon>
        <taxon>Papilionidae</taxon>
        <taxon>Parnassiinae</taxon>
        <taxon>Parnassini</taxon>
        <taxon>Parnassius</taxon>
        <taxon>Parnassius</taxon>
    </lineage>
</organism>
<reference evidence="1" key="1">
    <citation type="submission" date="2021-04" db="EMBL/GenBank/DDBJ databases">
        <authorList>
            <person name="Tunstrom K."/>
        </authorList>
    </citation>
    <scope>NUCLEOTIDE SEQUENCE</scope>
</reference>
<dbReference type="OrthoDB" id="2266637at2759"/>
<dbReference type="EMBL" id="CAJQZP010000280">
    <property type="protein sequence ID" value="CAG4952276.1"/>
    <property type="molecule type" value="Genomic_DNA"/>
</dbReference>
<name>A0A8S3WD00_PARAO</name>